<dbReference type="AlphaFoldDB" id="F3FH78"/>
<sequence>MSATLILAPSPPEVAHLSIEQLVELHSRYLSGEKLAALFAYFDIQSTRISLHSLLPMKYLDKSCPVGCNPLQQKWATKTSGESAPFCKPCSHVETRSCSCKVCHTSRIDAYNGHWATHLIPYWDLNLRDKILLMAFIWSEDHVNGSINPYIDAGAFSTSHTACWGYIKELHAHGAIKLVFSERRQSDIESSVDYRLEATKWRANVAGDKSHLTSMPIRQLLTQLRSDLDADIGLDDEEALVTLIRENALEEAFQYSVSQLYLQNLDMTADAKTREVLRDLLETTPLESVFAAAWQAAKSVKKALDDKVANSRRHASNMFPNAIVRLAAARARKPDAWTVDRKSADVSRISRVLHDHIFGGNDLFFSWPLSRYHAEVIMPRLISSTKSSPSQKPHAASVRDRPRSASEIITTAFPWALSAERITS</sequence>
<dbReference type="Proteomes" id="UP000004471">
    <property type="component" value="Unassembled WGS sequence"/>
</dbReference>
<evidence type="ECO:0000256" key="1">
    <source>
        <dbReference type="SAM" id="MobiDB-lite"/>
    </source>
</evidence>
<protein>
    <submittedName>
        <fullName evidence="2">Uncharacterized protein</fullName>
    </submittedName>
</protein>
<dbReference type="PATRIC" id="fig|629262.5.peg.1903"/>
<organism evidence="2 3">
    <name type="scientific">Pseudomonas syringae pv. japonica str. M301072</name>
    <dbReference type="NCBI Taxonomy" id="629262"/>
    <lineage>
        <taxon>Bacteria</taxon>
        <taxon>Pseudomonadati</taxon>
        <taxon>Pseudomonadota</taxon>
        <taxon>Gammaproteobacteria</taxon>
        <taxon>Pseudomonadales</taxon>
        <taxon>Pseudomonadaceae</taxon>
        <taxon>Pseudomonas</taxon>
        <taxon>Pseudomonas syringae</taxon>
    </lineage>
</organism>
<proteinExistence type="predicted"/>
<comment type="caution">
    <text evidence="2">The sequence shown here is derived from an EMBL/GenBank/DDBJ whole genome shotgun (WGS) entry which is preliminary data.</text>
</comment>
<accession>F3FH78</accession>
<dbReference type="EMBL" id="AEAH01000538">
    <property type="protein sequence ID" value="EGH29564.1"/>
    <property type="molecule type" value="Genomic_DNA"/>
</dbReference>
<name>F3FH78_PSESX</name>
<reference evidence="2 3" key="1">
    <citation type="journal article" date="2011" name="PLoS Pathog.">
        <title>Dynamic evolution of pathogenicity revealed by sequencing and comparative genomics of 19 Pseudomonas syringae isolates.</title>
        <authorList>
            <person name="Baltrus D.A."/>
            <person name="Nishimura M.T."/>
            <person name="Romanchuk A."/>
            <person name="Chang J.H."/>
            <person name="Mukhtar M.S."/>
            <person name="Cherkis K."/>
            <person name="Roach J."/>
            <person name="Grant S.R."/>
            <person name="Jones C.D."/>
            <person name="Dangl J.L."/>
        </authorList>
    </citation>
    <scope>NUCLEOTIDE SEQUENCE [LARGE SCALE GENOMIC DNA]</scope>
    <source>
        <strain evidence="3">M301072PT</strain>
    </source>
</reference>
<evidence type="ECO:0000313" key="3">
    <source>
        <dbReference type="Proteomes" id="UP000004471"/>
    </source>
</evidence>
<feature type="region of interest" description="Disordered" evidence="1">
    <location>
        <begin position="384"/>
        <end position="403"/>
    </location>
</feature>
<evidence type="ECO:0000313" key="2">
    <source>
        <dbReference type="EMBL" id="EGH29564.1"/>
    </source>
</evidence>
<dbReference type="HOGENOM" id="CLU_047556_0_0_6"/>
<gene>
    <name evidence="2" type="ORF">PSYJA_11520</name>
</gene>